<feature type="region of interest" description="Disordered" evidence="1">
    <location>
        <begin position="349"/>
        <end position="387"/>
    </location>
</feature>
<organism evidence="2 3">
    <name type="scientific">Linnemannia elongata AG-77</name>
    <dbReference type="NCBI Taxonomy" id="1314771"/>
    <lineage>
        <taxon>Eukaryota</taxon>
        <taxon>Fungi</taxon>
        <taxon>Fungi incertae sedis</taxon>
        <taxon>Mucoromycota</taxon>
        <taxon>Mortierellomycotina</taxon>
        <taxon>Mortierellomycetes</taxon>
        <taxon>Mortierellales</taxon>
        <taxon>Mortierellaceae</taxon>
        <taxon>Linnemannia</taxon>
    </lineage>
</organism>
<feature type="compositionally biased region" description="Polar residues" evidence="1">
    <location>
        <begin position="66"/>
        <end position="111"/>
    </location>
</feature>
<feature type="region of interest" description="Disordered" evidence="1">
    <location>
        <begin position="1"/>
        <end position="150"/>
    </location>
</feature>
<accession>A0A197JYK4</accession>
<reference evidence="2 3" key="1">
    <citation type="submission" date="2016-05" db="EMBL/GenBank/DDBJ databases">
        <title>Genome sequencing reveals origins of a unique bacterial endosymbiosis in the earliest lineages of terrestrial Fungi.</title>
        <authorList>
            <consortium name="DOE Joint Genome Institute"/>
            <person name="Uehling J."/>
            <person name="Gryganskyi A."/>
            <person name="Hameed K."/>
            <person name="Tschaplinski T."/>
            <person name="Misztal P."/>
            <person name="Wu S."/>
            <person name="Desiro A."/>
            <person name="Vande Pol N."/>
            <person name="Du Z.-Y."/>
            <person name="Zienkiewicz A."/>
            <person name="Zienkiewicz K."/>
            <person name="Morin E."/>
            <person name="Tisserant E."/>
            <person name="Splivallo R."/>
            <person name="Hainaut M."/>
            <person name="Henrissat B."/>
            <person name="Ohm R."/>
            <person name="Kuo A."/>
            <person name="Yan J."/>
            <person name="Lipzen A."/>
            <person name="Nolan M."/>
            <person name="Labutti K."/>
            <person name="Barry K."/>
            <person name="Goldstein A."/>
            <person name="Labbe J."/>
            <person name="Schadt C."/>
            <person name="Tuskan G."/>
            <person name="Grigoriev I."/>
            <person name="Martin F."/>
            <person name="Vilgalys R."/>
            <person name="Bonito G."/>
        </authorList>
    </citation>
    <scope>NUCLEOTIDE SEQUENCE [LARGE SCALE GENOMIC DNA]</scope>
    <source>
        <strain evidence="2 3">AG-77</strain>
    </source>
</reference>
<name>A0A197JYK4_9FUNG</name>
<dbReference type="Proteomes" id="UP000078512">
    <property type="component" value="Unassembled WGS sequence"/>
</dbReference>
<feature type="compositionally biased region" description="Low complexity" evidence="1">
    <location>
        <begin position="427"/>
        <end position="440"/>
    </location>
</feature>
<dbReference type="AlphaFoldDB" id="A0A197JYK4"/>
<feature type="compositionally biased region" description="Acidic residues" evidence="1">
    <location>
        <begin position="351"/>
        <end position="361"/>
    </location>
</feature>
<feature type="compositionally biased region" description="Polar residues" evidence="1">
    <location>
        <begin position="38"/>
        <end position="55"/>
    </location>
</feature>
<dbReference type="EMBL" id="KV442036">
    <property type="protein sequence ID" value="OAQ30305.1"/>
    <property type="molecule type" value="Genomic_DNA"/>
</dbReference>
<sequence>MYPNQSGRALDKENDIVSENNAGRTGATGPGGLHANLIKQNSLMGSRTPSKQQPQGFKMNPAGSKTPMQQGKVSNLSLNSPSAQSVLRPKTNYQLPPTASVVDNSNTANANQKKKSGLARTFSTVLESNNNNNNSTKVHSTPVKSDSSRRLSLTKRGSAKARLVVHKDEPAPEDITQAPIKINLGTSQNIKTTGGGSGGEGGATTSHRPVTRLAEAAPLESTTTILSIGRSLESEDKVVVGQAKAETKRRALTNEDDKLEIEYCPPPVEERPYEPDFEVINYDVLKTDPPALAYQYKYFDYSEPPLPDFELLPTQRPSRAFSSSPELSDTELHIPVAKTNLTADGHLDVTWSDDDADEENDGSPHPFGSITHSHTGPIGSGRRFGIKDLPNEDKLQAPFDGFMFDLSEDSLSEDEDDIFGGIGVGATSNSNNRSNRTGSKSSKDQVKGVAVEKADEFNKAFGLDDLEDESKVQAPFSDFSFEL</sequence>
<proteinExistence type="predicted"/>
<keyword evidence="3" id="KW-1185">Reference proteome</keyword>
<evidence type="ECO:0000256" key="1">
    <source>
        <dbReference type="SAM" id="MobiDB-lite"/>
    </source>
</evidence>
<gene>
    <name evidence="2" type="ORF">K457DRAFT_155269</name>
</gene>
<feature type="region of interest" description="Disordered" evidence="1">
    <location>
        <begin position="422"/>
        <end position="449"/>
    </location>
</feature>
<evidence type="ECO:0000313" key="2">
    <source>
        <dbReference type="EMBL" id="OAQ30305.1"/>
    </source>
</evidence>
<dbReference type="OrthoDB" id="2441497at2759"/>
<evidence type="ECO:0000313" key="3">
    <source>
        <dbReference type="Proteomes" id="UP000078512"/>
    </source>
</evidence>
<feature type="compositionally biased region" description="Polar residues" evidence="1">
    <location>
        <begin position="135"/>
        <end position="145"/>
    </location>
</feature>
<protein>
    <submittedName>
        <fullName evidence="2">Uncharacterized protein</fullName>
    </submittedName>
</protein>